<accession>A0ACB1B362</accession>
<organism evidence="1 2">
    <name type="scientific">Meloidogyne enterolobii</name>
    <name type="common">Root-knot nematode worm</name>
    <name type="synonym">Meloidogyne mayaguensis</name>
    <dbReference type="NCBI Taxonomy" id="390850"/>
    <lineage>
        <taxon>Eukaryota</taxon>
        <taxon>Metazoa</taxon>
        <taxon>Ecdysozoa</taxon>
        <taxon>Nematoda</taxon>
        <taxon>Chromadorea</taxon>
        <taxon>Rhabditida</taxon>
        <taxon>Tylenchina</taxon>
        <taxon>Tylenchomorpha</taxon>
        <taxon>Tylenchoidea</taxon>
        <taxon>Meloidogynidae</taxon>
        <taxon>Meloidogyninae</taxon>
        <taxon>Meloidogyne</taxon>
    </lineage>
</organism>
<gene>
    <name evidence="1" type="ORF">MENTE1834_LOCUS45716</name>
</gene>
<comment type="caution">
    <text evidence="1">The sequence shown here is derived from an EMBL/GenBank/DDBJ whole genome shotgun (WGS) entry which is preliminary data.</text>
</comment>
<sequence length="484" mass="54117">MDIQKLGSLSIIYASFTVCNFVAPPIIRSWVQGSGHGPAVEGFWETPGSEPFFISGFVNPTDYLERASSRGQSPIKKIIFFQRLLGTRTSLVTAGLVYVLFLAGFLNVHQWFLYATSALLGLAAAVLWTAQGKYLTLNSTPQSAGRHSSLFLCCAQACLSCGGLFLLIVFLLAPDNVNNNQILQQNQTTTNNTSFTSENVKLLYSFFTGIALIGVIVLSLLPPTQRNNCQQEQQNKEEKEEVFILAEINSIFKIAKTPKMLALAVVFANTGILLSFWSSIFPTSIINTIIFQSQFSPKILIAFNGIVKGAGQPFCNFFDYSKKKFFLVSLIFERLQLDKIKKSRIIFVGVLIQFLAILLCFVNLPNESPLNQTTNEAIIKPRVWIALICGFLLSFCDACWSTQIFSFLIINYPTQSAQAFALLKFYQSLLTSLLFFFSGYMSLHWHLFILLISGALGYWAFAVAEKMEIVNEKNRRKIDPIELS</sequence>
<protein>
    <submittedName>
        <fullName evidence="1">Uncharacterized protein</fullName>
    </submittedName>
</protein>
<name>A0ACB1B362_MELEN</name>
<evidence type="ECO:0000313" key="1">
    <source>
        <dbReference type="EMBL" id="CAK5115980.1"/>
    </source>
</evidence>
<keyword evidence="2" id="KW-1185">Reference proteome</keyword>
<reference evidence="1" key="1">
    <citation type="submission" date="2023-11" db="EMBL/GenBank/DDBJ databases">
        <authorList>
            <person name="Poullet M."/>
        </authorList>
    </citation>
    <scope>NUCLEOTIDE SEQUENCE</scope>
    <source>
        <strain evidence="1">E1834</strain>
    </source>
</reference>
<proteinExistence type="predicted"/>
<dbReference type="EMBL" id="CAVMJV010000156">
    <property type="protein sequence ID" value="CAK5115980.1"/>
    <property type="molecule type" value="Genomic_DNA"/>
</dbReference>
<evidence type="ECO:0000313" key="2">
    <source>
        <dbReference type="Proteomes" id="UP001497535"/>
    </source>
</evidence>
<dbReference type="Proteomes" id="UP001497535">
    <property type="component" value="Unassembled WGS sequence"/>
</dbReference>